<accession>A0ABW3HY97</accession>
<reference evidence="8" key="1">
    <citation type="journal article" date="2019" name="Int. J. Syst. Evol. Microbiol.">
        <title>The Global Catalogue of Microorganisms (GCM) 10K type strain sequencing project: providing services to taxonomists for standard genome sequencing and annotation.</title>
        <authorList>
            <consortium name="The Broad Institute Genomics Platform"/>
            <consortium name="The Broad Institute Genome Sequencing Center for Infectious Disease"/>
            <person name="Wu L."/>
            <person name="Ma J."/>
        </authorList>
    </citation>
    <scope>NUCLEOTIDE SEQUENCE [LARGE SCALE GENOMIC DNA]</scope>
    <source>
        <strain evidence="8">CCUG 62114</strain>
    </source>
</reference>
<organism evidence="7 8">
    <name type="scientific">Pseudofulvibacter geojedonensis</name>
    <dbReference type="NCBI Taxonomy" id="1123758"/>
    <lineage>
        <taxon>Bacteria</taxon>
        <taxon>Pseudomonadati</taxon>
        <taxon>Bacteroidota</taxon>
        <taxon>Flavobacteriia</taxon>
        <taxon>Flavobacteriales</taxon>
        <taxon>Flavobacteriaceae</taxon>
        <taxon>Pseudofulvibacter</taxon>
    </lineage>
</organism>
<name>A0ABW3HY97_9FLAO</name>
<feature type="transmembrane region" description="Helical" evidence="6">
    <location>
        <begin position="282"/>
        <end position="300"/>
    </location>
</feature>
<gene>
    <name evidence="7" type="ORF">ACFQ1O_00805</name>
</gene>
<evidence type="ECO:0000256" key="6">
    <source>
        <dbReference type="SAM" id="Phobius"/>
    </source>
</evidence>
<dbReference type="PANTHER" id="PTHR33529">
    <property type="entry name" value="SLR0882 PROTEIN-RELATED"/>
    <property type="match status" value="1"/>
</dbReference>
<evidence type="ECO:0000256" key="1">
    <source>
        <dbReference type="ARBA" id="ARBA00004651"/>
    </source>
</evidence>
<feature type="transmembrane region" description="Helical" evidence="6">
    <location>
        <begin position="12"/>
        <end position="31"/>
    </location>
</feature>
<proteinExistence type="predicted"/>
<sequence length="363" mass="41562">MLKTLDKYILKRYLGTFITMLLLFVPIGIIVNLSEKIDNLIESKAPFDEIVYYYACFVVNLGYLLFPLFLFLSVIWFTSKLANKTEIIAILSSGISYTRFLRPYLIGATLVAIIFFVIGLFILPKANKGFYDFKYTYLRSKSKVLKTSDIFRQLTDNDFIYASSSNPSLNEAYNFTLEHFDGNVLKYKIEASRIKFKEKDSLGNNIYKLTSYIKRNIGVDGDSIERKVRKELIMNFDIEDLTPVNYMAETLGYNELNDFIEREKSKGSADVNRYLVAKYKRWSTPVAAFILTIIAVAVSSMKRRGGMGVNLAIGIAIAFIFVFFDKIFSVMAEQSGFNPLLAVWLPNMCFAFIAVYLLNNAKR</sequence>
<evidence type="ECO:0000313" key="8">
    <source>
        <dbReference type="Proteomes" id="UP001596997"/>
    </source>
</evidence>
<keyword evidence="5 6" id="KW-0472">Membrane</keyword>
<evidence type="ECO:0000256" key="5">
    <source>
        <dbReference type="ARBA" id="ARBA00023136"/>
    </source>
</evidence>
<protein>
    <submittedName>
        <fullName evidence="7">LptF/LptG family permease</fullName>
    </submittedName>
</protein>
<dbReference type="PANTHER" id="PTHR33529:SF8">
    <property type="entry name" value="PERMEASE, YJGP_YJGQ FAMILY"/>
    <property type="match status" value="1"/>
</dbReference>
<keyword evidence="8" id="KW-1185">Reference proteome</keyword>
<comment type="subcellular location">
    <subcellularLocation>
        <location evidence="1">Cell membrane</location>
        <topology evidence="1">Multi-pass membrane protein</topology>
    </subcellularLocation>
</comment>
<evidence type="ECO:0000256" key="4">
    <source>
        <dbReference type="ARBA" id="ARBA00022989"/>
    </source>
</evidence>
<feature type="transmembrane region" description="Helical" evidence="6">
    <location>
        <begin position="307"/>
        <end position="324"/>
    </location>
</feature>
<dbReference type="EMBL" id="JBHTJM010000002">
    <property type="protein sequence ID" value="MFD0962538.1"/>
    <property type="molecule type" value="Genomic_DNA"/>
</dbReference>
<dbReference type="Proteomes" id="UP001596997">
    <property type="component" value="Unassembled WGS sequence"/>
</dbReference>
<feature type="transmembrane region" description="Helical" evidence="6">
    <location>
        <begin position="336"/>
        <end position="358"/>
    </location>
</feature>
<feature type="transmembrane region" description="Helical" evidence="6">
    <location>
        <begin position="100"/>
        <end position="123"/>
    </location>
</feature>
<keyword evidence="3 6" id="KW-0812">Transmembrane</keyword>
<dbReference type="RefSeq" id="WP_377712304.1">
    <property type="nucleotide sequence ID" value="NZ_JBHTJM010000002.1"/>
</dbReference>
<feature type="transmembrane region" description="Helical" evidence="6">
    <location>
        <begin position="51"/>
        <end position="79"/>
    </location>
</feature>
<evidence type="ECO:0000256" key="2">
    <source>
        <dbReference type="ARBA" id="ARBA00022475"/>
    </source>
</evidence>
<dbReference type="InterPro" id="IPR005495">
    <property type="entry name" value="LptG/LptF_permease"/>
</dbReference>
<evidence type="ECO:0000256" key="3">
    <source>
        <dbReference type="ARBA" id="ARBA00022692"/>
    </source>
</evidence>
<keyword evidence="4 6" id="KW-1133">Transmembrane helix</keyword>
<evidence type="ECO:0000313" key="7">
    <source>
        <dbReference type="EMBL" id="MFD0962538.1"/>
    </source>
</evidence>
<comment type="caution">
    <text evidence="7">The sequence shown here is derived from an EMBL/GenBank/DDBJ whole genome shotgun (WGS) entry which is preliminary data.</text>
</comment>
<keyword evidence="2" id="KW-1003">Cell membrane</keyword>
<dbReference type="Pfam" id="PF03739">
    <property type="entry name" value="LptF_LptG"/>
    <property type="match status" value="1"/>
</dbReference>